<dbReference type="SUPFAM" id="SSF56645">
    <property type="entry name" value="Acyl-CoA dehydrogenase NM domain-like"/>
    <property type="match status" value="1"/>
</dbReference>
<evidence type="ECO:0000259" key="6">
    <source>
        <dbReference type="Pfam" id="PF00441"/>
    </source>
</evidence>
<dbReference type="Gene3D" id="1.20.140.10">
    <property type="entry name" value="Butyryl-CoA Dehydrogenase, subunit A, domain 3"/>
    <property type="match status" value="1"/>
</dbReference>
<protein>
    <recommendedName>
        <fullName evidence="10">Acyl-CoA dehydrogenase</fullName>
    </recommendedName>
</protein>
<evidence type="ECO:0000259" key="8">
    <source>
        <dbReference type="Pfam" id="PF02771"/>
    </source>
</evidence>
<keyword evidence="3" id="KW-0285">Flavoprotein</keyword>
<dbReference type="InterPro" id="IPR046373">
    <property type="entry name" value="Acyl-CoA_Oxase/DH_mid-dom_sf"/>
</dbReference>
<dbReference type="GO" id="GO:0050660">
    <property type="term" value="F:flavin adenine dinucleotide binding"/>
    <property type="evidence" value="ECO:0007669"/>
    <property type="project" value="InterPro"/>
</dbReference>
<proteinExistence type="inferred from homology"/>
<sequence>MQPTYSQEAETYRQKIQAFLGEHLPDNWTGLGALDQQARHRFVEEWRTLLAENRLLAVSWPEEYGGAGLSEIERIVLAEEFAKAGVPEGNENDGFSITMVGNAIIQCGSEEQKRHFLPRIISGEDRWCQGYSEPNSGSDLANLGTRAVLDGDEWVINGQKVWTSSGHTANWIFVLCRTAPEAPKHKGISFLLVPMEQDTVECRPIINISNRHDFNEVFFSDAKTPKENVVGDVNDGWRVANVLLGFERGHGATTDAVRFRDELDRVAGVARERGALGDPLVRQDLSRAHSKVEIMKWMGQRQVTSVLAGNPPGPESSLHKLLWSEYHQWFTEKTMHLLGADAMTPRGDPAAHGIQTDAIGARFSTLAWVQTMLGARPGTIYAGTSEVQRNIIGDRVLGLPREPRADSGPWNEIGKT</sequence>
<dbReference type="EMBL" id="UINC01000928">
    <property type="protein sequence ID" value="SUZ64113.1"/>
    <property type="molecule type" value="Genomic_DNA"/>
</dbReference>
<comment type="cofactor">
    <cofactor evidence="1">
        <name>FAD</name>
        <dbReference type="ChEBI" id="CHEBI:57692"/>
    </cofactor>
</comment>
<reference evidence="9" key="1">
    <citation type="submission" date="2018-05" db="EMBL/GenBank/DDBJ databases">
        <authorList>
            <person name="Lanie J.A."/>
            <person name="Ng W.-L."/>
            <person name="Kazmierczak K.M."/>
            <person name="Andrzejewski T.M."/>
            <person name="Davidsen T.M."/>
            <person name="Wayne K.J."/>
            <person name="Tettelin H."/>
            <person name="Glass J.I."/>
            <person name="Rusch D."/>
            <person name="Podicherti R."/>
            <person name="Tsui H.-C.T."/>
            <person name="Winkler M.E."/>
        </authorList>
    </citation>
    <scope>NUCLEOTIDE SEQUENCE</scope>
</reference>
<dbReference type="Gene3D" id="1.10.540.10">
    <property type="entry name" value="Acyl-CoA dehydrogenase/oxidase, N-terminal domain"/>
    <property type="match status" value="1"/>
</dbReference>
<dbReference type="Gene3D" id="2.40.110.10">
    <property type="entry name" value="Butyryl-CoA Dehydrogenase, subunit A, domain 2"/>
    <property type="match status" value="1"/>
</dbReference>
<organism evidence="9">
    <name type="scientific">marine metagenome</name>
    <dbReference type="NCBI Taxonomy" id="408172"/>
    <lineage>
        <taxon>unclassified sequences</taxon>
        <taxon>metagenomes</taxon>
        <taxon>ecological metagenomes</taxon>
    </lineage>
</organism>
<gene>
    <name evidence="9" type="ORF">METZ01_LOCUS16967</name>
</gene>
<dbReference type="Pfam" id="PF00441">
    <property type="entry name" value="Acyl-CoA_dh_1"/>
    <property type="match status" value="1"/>
</dbReference>
<keyword evidence="5" id="KW-0560">Oxidoreductase</keyword>
<dbReference type="InterPro" id="IPR006091">
    <property type="entry name" value="Acyl-CoA_Oxase/DH_mid-dom"/>
</dbReference>
<keyword evidence="4" id="KW-0274">FAD</keyword>
<evidence type="ECO:0000313" key="9">
    <source>
        <dbReference type="EMBL" id="SUZ64113.1"/>
    </source>
</evidence>
<dbReference type="InterPro" id="IPR037069">
    <property type="entry name" value="AcylCoA_DH/ox_N_sf"/>
</dbReference>
<comment type="similarity">
    <text evidence="2">Belongs to the acyl-CoA dehydrogenase family.</text>
</comment>
<evidence type="ECO:0000256" key="4">
    <source>
        <dbReference type="ARBA" id="ARBA00022827"/>
    </source>
</evidence>
<dbReference type="InterPro" id="IPR052161">
    <property type="entry name" value="Mycobact_Acyl-CoA_DH"/>
</dbReference>
<evidence type="ECO:0000259" key="7">
    <source>
        <dbReference type="Pfam" id="PF02770"/>
    </source>
</evidence>
<evidence type="ECO:0000256" key="1">
    <source>
        <dbReference type="ARBA" id="ARBA00001974"/>
    </source>
</evidence>
<dbReference type="GO" id="GO:0016627">
    <property type="term" value="F:oxidoreductase activity, acting on the CH-CH group of donors"/>
    <property type="evidence" value="ECO:0007669"/>
    <property type="project" value="InterPro"/>
</dbReference>
<dbReference type="Pfam" id="PF02770">
    <property type="entry name" value="Acyl-CoA_dh_M"/>
    <property type="match status" value="1"/>
</dbReference>
<evidence type="ECO:0008006" key="10">
    <source>
        <dbReference type="Google" id="ProtNLM"/>
    </source>
</evidence>
<feature type="domain" description="Acyl-CoA dehydrogenase/oxidase N-terminal" evidence="8">
    <location>
        <begin position="7"/>
        <end position="124"/>
    </location>
</feature>
<evidence type="ECO:0000256" key="5">
    <source>
        <dbReference type="ARBA" id="ARBA00023002"/>
    </source>
</evidence>
<name>A0A381PF59_9ZZZZ</name>
<dbReference type="FunFam" id="2.40.110.10:FF:000011">
    <property type="entry name" value="Acyl-CoA dehydrogenase FadE34"/>
    <property type="match status" value="1"/>
</dbReference>
<evidence type="ECO:0000256" key="3">
    <source>
        <dbReference type="ARBA" id="ARBA00022630"/>
    </source>
</evidence>
<dbReference type="PANTHER" id="PTHR43292:SF3">
    <property type="entry name" value="ACYL-COA DEHYDROGENASE FADE29"/>
    <property type="match status" value="1"/>
</dbReference>
<dbReference type="InterPro" id="IPR036250">
    <property type="entry name" value="AcylCo_DH-like_C"/>
</dbReference>
<feature type="domain" description="Acyl-CoA dehydrogenase/oxidase C-terminal" evidence="6">
    <location>
        <begin position="234"/>
        <end position="397"/>
    </location>
</feature>
<dbReference type="InterPro" id="IPR013786">
    <property type="entry name" value="AcylCoA_DH/ox_N"/>
</dbReference>
<dbReference type="InterPro" id="IPR009100">
    <property type="entry name" value="AcylCoA_DH/oxidase_NM_dom_sf"/>
</dbReference>
<dbReference type="InterPro" id="IPR009075">
    <property type="entry name" value="AcylCo_DH/oxidase_C"/>
</dbReference>
<dbReference type="Pfam" id="PF02771">
    <property type="entry name" value="Acyl-CoA_dh_N"/>
    <property type="match status" value="1"/>
</dbReference>
<evidence type="ECO:0000256" key="2">
    <source>
        <dbReference type="ARBA" id="ARBA00009347"/>
    </source>
</evidence>
<accession>A0A381PF59</accession>
<dbReference type="SUPFAM" id="SSF47203">
    <property type="entry name" value="Acyl-CoA dehydrogenase C-terminal domain-like"/>
    <property type="match status" value="1"/>
</dbReference>
<feature type="domain" description="Acyl-CoA oxidase/dehydrogenase middle" evidence="7">
    <location>
        <begin position="128"/>
        <end position="221"/>
    </location>
</feature>
<dbReference type="PANTHER" id="PTHR43292">
    <property type="entry name" value="ACYL-COA DEHYDROGENASE"/>
    <property type="match status" value="1"/>
</dbReference>
<dbReference type="GO" id="GO:0005886">
    <property type="term" value="C:plasma membrane"/>
    <property type="evidence" value="ECO:0007669"/>
    <property type="project" value="TreeGrafter"/>
</dbReference>
<dbReference type="AlphaFoldDB" id="A0A381PF59"/>